<proteinExistence type="predicted"/>
<dbReference type="InterPro" id="IPR048527">
    <property type="entry name" value="Sde182_C"/>
</dbReference>
<organism evidence="3 4">
    <name type="scientific">Flagellimonas lutimaris</name>
    <dbReference type="NCBI Taxonomy" id="475082"/>
    <lineage>
        <taxon>Bacteria</taxon>
        <taxon>Pseudomonadati</taxon>
        <taxon>Bacteroidota</taxon>
        <taxon>Flavobacteriia</taxon>
        <taxon>Flavobacteriales</taxon>
        <taxon>Flavobacteriaceae</taxon>
        <taxon>Flagellimonas</taxon>
    </lineage>
</organism>
<dbReference type="InterPro" id="IPR011483">
    <property type="entry name" value="Sde182_NH-like"/>
</dbReference>
<dbReference type="GO" id="GO:0016799">
    <property type="term" value="F:hydrolase activity, hydrolyzing N-glycosyl compounds"/>
    <property type="evidence" value="ECO:0007669"/>
    <property type="project" value="InterPro"/>
</dbReference>
<evidence type="ECO:0000259" key="1">
    <source>
        <dbReference type="Pfam" id="PF07632"/>
    </source>
</evidence>
<dbReference type="OrthoDB" id="253051at2"/>
<dbReference type="Gene3D" id="2.60.40.10">
    <property type="entry name" value="Immunoglobulins"/>
    <property type="match status" value="1"/>
</dbReference>
<evidence type="ECO:0000259" key="2">
    <source>
        <dbReference type="Pfam" id="PF21027"/>
    </source>
</evidence>
<accession>A0A3A1N2X5</accession>
<evidence type="ECO:0000313" key="4">
    <source>
        <dbReference type="Proteomes" id="UP000266067"/>
    </source>
</evidence>
<evidence type="ECO:0000313" key="3">
    <source>
        <dbReference type="EMBL" id="RIV30484.1"/>
    </source>
</evidence>
<dbReference type="EMBL" id="QXFH01000077">
    <property type="protein sequence ID" value="RIV30484.1"/>
    <property type="molecule type" value="Genomic_DNA"/>
</dbReference>
<name>A0A3A1N2X5_9FLAO</name>
<dbReference type="Pfam" id="PF07632">
    <property type="entry name" value="Sde182_NH-like"/>
    <property type="match status" value="1"/>
</dbReference>
<feature type="domain" description="Cellulose-binding Sde182 nucleoside hydrolase-like" evidence="1">
    <location>
        <begin position="36"/>
        <end position="351"/>
    </location>
</feature>
<gene>
    <name evidence="3" type="ORF">D2V08_15435</name>
</gene>
<dbReference type="InterPro" id="IPR036452">
    <property type="entry name" value="Ribo_hydro-like"/>
</dbReference>
<dbReference type="AlphaFoldDB" id="A0A3A1N2X5"/>
<protein>
    <submittedName>
        <fullName evidence="3">DUF1593 domain-containing protein</fullName>
    </submittedName>
</protein>
<sequence>MLDFQPTIVRTMKKINLLLPLLFMITFGFSQHDIKRTIITTDGEIDDVDTFIRFLMYTNEFDTEGIIYSSSMWHWKGDGKGTTMVSEMEMTRNIYGERSELRWPGTSWIQEVLAEYEKVHPNLLLHDKNYPTAKELLAMVKVGNIDFEGEMDNRTEGSAWIAQKLLDEDPREIFLQAWGGTNTIARALKSIEEDYSDHKDWESIKEGVSKKAIIYTIMDQDATYKKYIGPNWPKIRVFYNANQFWCFAYPWKQVVPKSQQPYLEGSFMGANIINDHGPLLKKYYSYGDGQKQEGDPNHFEGDILKIANTERGSFSKYDFISEGDSPAFLHLVDVGLDNYENPSRGGWSGRFVQSEENPHRYEDGKAASDLNPETGEMDKSYAQTRWIKPMQLDFAARADWCIKSFDEANHPPNISVSEGNAIHAKPGEIIDLNLSGEDIDGHPVSFKVWPYVEAGDGAASIELNTNKVSVQIPETAKIGEKYHVIVEGTDTGFPALTRYQRVIIKIE</sequence>
<keyword evidence="4" id="KW-1185">Reference proteome</keyword>
<dbReference type="InterPro" id="IPR013783">
    <property type="entry name" value="Ig-like_fold"/>
</dbReference>
<dbReference type="Gene3D" id="3.90.245.10">
    <property type="entry name" value="Ribonucleoside hydrolase-like"/>
    <property type="match status" value="1"/>
</dbReference>
<comment type="caution">
    <text evidence="3">The sequence shown here is derived from an EMBL/GenBank/DDBJ whole genome shotgun (WGS) entry which is preliminary data.</text>
</comment>
<dbReference type="Pfam" id="PF21027">
    <property type="entry name" value="Sde0182_C"/>
    <property type="match status" value="1"/>
</dbReference>
<dbReference type="Proteomes" id="UP000266067">
    <property type="component" value="Unassembled WGS sequence"/>
</dbReference>
<reference evidence="3 4" key="1">
    <citation type="submission" date="2018-08" db="EMBL/GenBank/DDBJ databases">
        <title>Proposal of Muricauda 72 sp.nov. and Muricauda NH166 sp.nov., isolated from seawater.</title>
        <authorList>
            <person name="Cheng H."/>
            <person name="Wu Y.-H."/>
            <person name="Guo L.-L."/>
            <person name="Xu X.-W."/>
        </authorList>
    </citation>
    <scope>NUCLEOTIDE SEQUENCE [LARGE SCALE GENOMIC DNA]</scope>
    <source>
        <strain evidence="3 4">KCTC 22173</strain>
    </source>
</reference>
<feature type="domain" description="Cellulose-binding Sde182 C-terminal" evidence="2">
    <location>
        <begin position="436"/>
        <end position="506"/>
    </location>
</feature>